<gene>
    <name evidence="4" type="ORF">F3Y22_tig00111403pilonHSYRG00160</name>
</gene>
<evidence type="ECO:0000259" key="3">
    <source>
        <dbReference type="PROSITE" id="PS50157"/>
    </source>
</evidence>
<dbReference type="PANTHER" id="PTHR46326">
    <property type="entry name" value="ZINC FINGER PROTEIN ZAT1-RELATED"/>
    <property type="match status" value="1"/>
</dbReference>
<keyword evidence="5" id="KW-1185">Reference proteome</keyword>
<feature type="domain" description="C2H2-type" evidence="3">
    <location>
        <begin position="4"/>
        <end position="31"/>
    </location>
</feature>
<dbReference type="InterPro" id="IPR044303">
    <property type="entry name" value="ZAT1/4/9"/>
</dbReference>
<organism evidence="4 5">
    <name type="scientific">Hibiscus syriacus</name>
    <name type="common">Rose of Sharon</name>
    <dbReference type="NCBI Taxonomy" id="106335"/>
    <lineage>
        <taxon>Eukaryota</taxon>
        <taxon>Viridiplantae</taxon>
        <taxon>Streptophyta</taxon>
        <taxon>Embryophyta</taxon>
        <taxon>Tracheophyta</taxon>
        <taxon>Spermatophyta</taxon>
        <taxon>Magnoliopsida</taxon>
        <taxon>eudicotyledons</taxon>
        <taxon>Gunneridae</taxon>
        <taxon>Pentapetalae</taxon>
        <taxon>rosids</taxon>
        <taxon>malvids</taxon>
        <taxon>Malvales</taxon>
        <taxon>Malvaceae</taxon>
        <taxon>Malvoideae</taxon>
        <taxon>Hibiscus</taxon>
    </lineage>
</organism>
<comment type="caution">
    <text evidence="4">The sequence shown here is derived from an EMBL/GenBank/DDBJ whole genome shotgun (WGS) entry which is preliminary data.</text>
</comment>
<accession>A0A6A2YKE6</accession>
<feature type="region of interest" description="Disordered" evidence="2">
    <location>
        <begin position="472"/>
        <end position="493"/>
    </location>
</feature>
<dbReference type="EMBL" id="VEPZ02001332">
    <property type="protein sequence ID" value="KAE8678617.1"/>
    <property type="molecule type" value="Genomic_DNA"/>
</dbReference>
<dbReference type="GO" id="GO:0006355">
    <property type="term" value="P:regulation of DNA-templated transcription"/>
    <property type="evidence" value="ECO:0007669"/>
    <property type="project" value="InterPro"/>
</dbReference>
<evidence type="ECO:0000313" key="4">
    <source>
        <dbReference type="EMBL" id="KAE8678617.1"/>
    </source>
</evidence>
<feature type="region of interest" description="Disordered" evidence="2">
    <location>
        <begin position="17"/>
        <end position="127"/>
    </location>
</feature>
<dbReference type="Gene3D" id="3.30.160.60">
    <property type="entry name" value="Classic Zinc Finger"/>
    <property type="match status" value="1"/>
</dbReference>
<feature type="compositionally biased region" description="Basic residues" evidence="2">
    <location>
        <begin position="104"/>
        <end position="114"/>
    </location>
</feature>
<dbReference type="PANTHER" id="PTHR46326:SF8">
    <property type="entry name" value="C2H2-LIKE ZINC FINGER PROTEIN"/>
    <property type="match status" value="1"/>
</dbReference>
<keyword evidence="1" id="KW-0479">Metal-binding</keyword>
<feature type="compositionally biased region" description="Basic residues" evidence="2">
    <location>
        <begin position="23"/>
        <end position="37"/>
    </location>
</feature>
<dbReference type="InterPro" id="IPR036236">
    <property type="entry name" value="Znf_C2H2_sf"/>
</dbReference>
<protein>
    <submittedName>
        <fullName evidence="4">Protein transport protein Sec16B-like isoform X1</fullName>
    </submittedName>
</protein>
<evidence type="ECO:0000256" key="2">
    <source>
        <dbReference type="SAM" id="MobiDB-lite"/>
    </source>
</evidence>
<dbReference type="InterPro" id="IPR013087">
    <property type="entry name" value="Znf_C2H2_type"/>
</dbReference>
<dbReference type="PROSITE" id="PS50157">
    <property type="entry name" value="ZINC_FINGER_C2H2_2"/>
    <property type="match status" value="3"/>
</dbReference>
<dbReference type="SMART" id="SM00355">
    <property type="entry name" value="ZnF_C2H2"/>
    <property type="match status" value="3"/>
</dbReference>
<proteinExistence type="predicted"/>
<feature type="compositionally biased region" description="Basic and acidic residues" evidence="2">
    <location>
        <begin position="93"/>
        <end position="103"/>
    </location>
</feature>
<dbReference type="SUPFAM" id="SSF57667">
    <property type="entry name" value="beta-beta-alpha zinc fingers"/>
    <property type="match status" value="1"/>
</dbReference>
<dbReference type="AlphaFoldDB" id="A0A6A2YKE6"/>
<dbReference type="GO" id="GO:0008270">
    <property type="term" value="F:zinc ion binding"/>
    <property type="evidence" value="ECO:0007669"/>
    <property type="project" value="UniProtKB-KW"/>
</dbReference>
<evidence type="ECO:0000313" key="5">
    <source>
        <dbReference type="Proteomes" id="UP000436088"/>
    </source>
</evidence>
<keyword evidence="1" id="KW-0863">Zinc-finger</keyword>
<reference evidence="4" key="1">
    <citation type="submission" date="2019-09" db="EMBL/GenBank/DDBJ databases">
        <title>Draft genome information of white flower Hibiscus syriacus.</title>
        <authorList>
            <person name="Kim Y.-M."/>
        </authorList>
    </citation>
    <scope>NUCLEOTIDE SEQUENCE [LARGE SCALE GENOMIC DNA]</scope>
    <source>
        <strain evidence="4">YM2019G1</strain>
    </source>
</reference>
<name>A0A6A2YKE6_HIBSY</name>
<dbReference type="PROSITE" id="PS00028">
    <property type="entry name" value="ZINC_FINGER_C2H2_1"/>
    <property type="match status" value="2"/>
</dbReference>
<feature type="domain" description="C2H2-type" evidence="3">
    <location>
        <begin position="256"/>
        <end position="278"/>
    </location>
</feature>
<dbReference type="Pfam" id="PF13912">
    <property type="entry name" value="zf-C2H2_6"/>
    <property type="match status" value="2"/>
</dbReference>
<sequence length="546" mass="59675">MEKHKCKLCARRFSNGRALGGHMKGHLANHPLPRKLSNRTDSDSSSSSSSGEEREKSNGTESLAYGLRENPKKSFRFADPGFSFAPDSGSVVQDRESETESRNPSRRQSKRKPKMGTVNNNATTDGIKKLKLSSLPSLIDSPPTEPEAMSSVSDTSLEEHVAMCLVLLSRDAWKRNNVERKSQKSVESLEELEHIELSNKKSELSKKKINGKHQCGKCSKAFGSYGTLDEHKRVCPETKITGKVAAAVIGNDSKRFECPFCCRVFGSGQALGGHKKSHLPASASSSNTAANSGKFDNNFIDLNLPAPLEDDKFSVVAMPSGRPTRSPYTPDDLVGRHALRATYHFSNRENERVAWHMHVPTHRSPCPPGDLLARLPSHSSLGWPRMLSDSLGRMASDAQRVGTCMAHAISCSSPGRHGDLVAMSSRRATRDSMCHARPNTLGIRGHPTEAIRQHPRPSERAMRWQPSELCEGIRGQPSEGRSSGVHGDLQGRPEGMSTYVLGHACAMQHVHSLCLSKGRSPGVHGDLQGRLEGMATYGQHCGFHSI</sequence>
<feature type="domain" description="C2H2-type" evidence="3">
    <location>
        <begin position="213"/>
        <end position="240"/>
    </location>
</feature>
<evidence type="ECO:0000256" key="1">
    <source>
        <dbReference type="PROSITE-ProRule" id="PRU00042"/>
    </source>
</evidence>
<keyword evidence="1" id="KW-0862">Zinc</keyword>
<dbReference type="Proteomes" id="UP000436088">
    <property type="component" value="Unassembled WGS sequence"/>
</dbReference>